<feature type="domain" description="BioF2-like acetyltransferase" evidence="1">
    <location>
        <begin position="153"/>
        <end position="274"/>
    </location>
</feature>
<evidence type="ECO:0000313" key="2">
    <source>
        <dbReference type="EMBL" id="MFD0930419.1"/>
    </source>
</evidence>
<dbReference type="EC" id="2.3.1.-" evidence="2"/>
<dbReference type="Gene3D" id="3.40.630.30">
    <property type="match status" value="1"/>
</dbReference>
<keyword evidence="2" id="KW-0808">Transferase</keyword>
<gene>
    <name evidence="2" type="ORF">ACFQ1T_11585</name>
</gene>
<dbReference type="GO" id="GO:0016746">
    <property type="term" value="F:acyltransferase activity"/>
    <property type="evidence" value="ECO:0007669"/>
    <property type="project" value="UniProtKB-KW"/>
</dbReference>
<dbReference type="InterPro" id="IPR016181">
    <property type="entry name" value="Acyl_CoA_acyltransferase"/>
</dbReference>
<dbReference type="Pfam" id="PF13480">
    <property type="entry name" value="Acetyltransf_6"/>
    <property type="match status" value="1"/>
</dbReference>
<reference evidence="3" key="1">
    <citation type="journal article" date="2019" name="Int. J. Syst. Evol. Microbiol.">
        <title>The Global Catalogue of Microorganisms (GCM) 10K type strain sequencing project: providing services to taxonomists for standard genome sequencing and annotation.</title>
        <authorList>
            <consortium name="The Broad Institute Genomics Platform"/>
            <consortium name="The Broad Institute Genome Sequencing Center for Infectious Disease"/>
            <person name="Wu L."/>
            <person name="Ma J."/>
        </authorList>
    </citation>
    <scope>NUCLEOTIDE SEQUENCE [LARGE SCALE GENOMIC DNA]</scope>
    <source>
        <strain evidence="3">CCUG 59685</strain>
    </source>
</reference>
<name>A0ABW3GP60_9PROT</name>
<accession>A0ABW3GP60</accession>
<evidence type="ECO:0000259" key="1">
    <source>
        <dbReference type="Pfam" id="PF13480"/>
    </source>
</evidence>
<dbReference type="InterPro" id="IPR038740">
    <property type="entry name" value="BioF2-like_GNAT_dom"/>
</dbReference>
<keyword evidence="3" id="KW-1185">Reference proteome</keyword>
<organism evidence="2 3">
    <name type="scientific">Methylophilus glucosoxydans</name>
    <dbReference type="NCBI Taxonomy" id="752553"/>
    <lineage>
        <taxon>Bacteria</taxon>
        <taxon>Pseudomonadati</taxon>
        <taxon>Pseudomonadota</taxon>
        <taxon>Betaproteobacteria</taxon>
        <taxon>Nitrosomonadales</taxon>
        <taxon>Methylophilaceae</taxon>
        <taxon>Methylophilus</taxon>
    </lineage>
</organism>
<dbReference type="EMBL" id="JBHTJW010000002">
    <property type="protein sequence ID" value="MFD0930419.1"/>
    <property type="molecule type" value="Genomic_DNA"/>
</dbReference>
<evidence type="ECO:0000313" key="3">
    <source>
        <dbReference type="Proteomes" id="UP001597106"/>
    </source>
</evidence>
<keyword evidence="2" id="KW-0012">Acyltransferase</keyword>
<comment type="caution">
    <text evidence="2">The sequence shown here is derived from an EMBL/GenBank/DDBJ whole genome shotgun (WGS) entry which is preliminary data.</text>
</comment>
<dbReference type="Proteomes" id="UP001597106">
    <property type="component" value="Unassembled WGS sequence"/>
</dbReference>
<protein>
    <submittedName>
        <fullName evidence="2">GNAT family N-acetyltransferase</fullName>
        <ecNumber evidence="2">2.3.1.-</ecNumber>
    </submittedName>
</protein>
<proteinExistence type="predicted"/>
<dbReference type="SUPFAM" id="SSF55729">
    <property type="entry name" value="Acyl-CoA N-acyltransferases (Nat)"/>
    <property type="match status" value="1"/>
</dbReference>
<sequence length="309" mass="34820">MDIRTYQQQHVAWDQFLAQSRNGAFFFKRGYMDYHADRFQDASLWIEKEGQVLAMLPASRDGDTIVSHGGLSFGGLVMSARLGAADVKALFEQLRDYWAAMGIKKLIYKPIPHIYHSMPSEEDLYALFRLGARTMRVDVSTTIMQESRLRLSKGRKHALSKAAKAGVTIRKSDDYASCWQILTDNLQARHGTSPTHSLQEISLLASRCPEISLYMAYLHEQPIAGVVMFDFGRVAHTQYIAPSQVAREVGAVDLLLETLISEVYADKPYFNFGISTCHNGLSFNEGLCAQKEMFGGRTTTLQWLEMDCI</sequence>
<dbReference type="RefSeq" id="WP_379076777.1">
    <property type="nucleotide sequence ID" value="NZ_JBHTJW010000002.1"/>
</dbReference>